<feature type="domain" description="BTB" evidence="2">
    <location>
        <begin position="48"/>
        <end position="147"/>
    </location>
</feature>
<dbReference type="Pfam" id="PF02214">
    <property type="entry name" value="BTB_2"/>
    <property type="match status" value="1"/>
</dbReference>
<dbReference type="InterPro" id="IPR000210">
    <property type="entry name" value="BTB/POZ_dom"/>
</dbReference>
<dbReference type="Gene3D" id="3.30.710.10">
    <property type="entry name" value="Potassium Channel Kv1.1, Chain A"/>
    <property type="match status" value="1"/>
</dbReference>
<dbReference type="GO" id="GO:0051260">
    <property type="term" value="P:protein homooligomerization"/>
    <property type="evidence" value="ECO:0007669"/>
    <property type="project" value="InterPro"/>
</dbReference>
<dbReference type="Proteomes" id="UP000192257">
    <property type="component" value="Unassembled WGS sequence"/>
</dbReference>
<reference evidence="3 4" key="1">
    <citation type="submission" date="2017-03" db="EMBL/GenBank/DDBJ databases">
        <title>An alternative strategy for trypanosome survival in the mammalian bloodstream revealed through genome and transcriptome analysis of the ubiquitous bovine parasite Trypanosoma (Megatrypanum) theileri.</title>
        <authorList>
            <person name="Kelly S."/>
            <person name="Ivens A."/>
            <person name="Mott A."/>
            <person name="O'Neill E."/>
            <person name="Emms D."/>
            <person name="Macleod O."/>
            <person name="Voorheis P."/>
            <person name="Matthews J."/>
            <person name="Matthews K."/>
            <person name="Carrington M."/>
        </authorList>
    </citation>
    <scope>NUCLEOTIDE SEQUENCE [LARGE SCALE GENOMIC DNA]</scope>
    <source>
        <strain evidence="3">Edinburgh</strain>
    </source>
</reference>
<dbReference type="InterPro" id="IPR003131">
    <property type="entry name" value="T1-type_BTB"/>
</dbReference>
<dbReference type="RefSeq" id="XP_028883806.1">
    <property type="nucleotide sequence ID" value="XM_029024983.1"/>
</dbReference>
<dbReference type="EMBL" id="NBCO01000011">
    <property type="protein sequence ID" value="ORC89740.1"/>
    <property type="molecule type" value="Genomic_DNA"/>
</dbReference>
<dbReference type="OrthoDB" id="2414723at2759"/>
<dbReference type="AlphaFoldDB" id="A0A1X0P010"/>
<proteinExistence type="predicted"/>
<dbReference type="PANTHER" id="PTHR14499:SF136">
    <property type="entry name" value="GH08630P"/>
    <property type="match status" value="1"/>
</dbReference>
<dbReference type="VEuPathDB" id="TriTrypDB:TM35_000112740"/>
<feature type="region of interest" description="Disordered" evidence="1">
    <location>
        <begin position="1"/>
        <end position="40"/>
    </location>
</feature>
<dbReference type="CDD" id="cd18316">
    <property type="entry name" value="BTB_POZ_KCTD-like"/>
    <property type="match status" value="1"/>
</dbReference>
<sequence length="314" mass="34924">MTQGAPSKKYKRRRSPERSEKVDETEKLKDTRSDEHTSQVLSHSCGDRRVCINVGGSSITTLESTLRSEPSLLSEWLNNDFAGLPRDAMGNPFVDRDPENFRHILNYLRGYGLPLATEKIVFLAEDAEYYRIEKLRALIDPPAQWRFVSGPGVSPDNTLFSTDNILGTCGNEPLPMKGKSILTLRVDKCELVSVGLLGTESPVENEPLQRQSHSIAYCNTGELVRCFNGEQTYASGTGFKNHDLIIVEVFFTPGLAAKVVFYCGTAKVHETEWPEPVPPLHFAVSLHGTSAVIIERCITIDPYEEETSPAEASY</sequence>
<protein>
    <recommendedName>
        <fullName evidence="2">BTB domain-containing protein</fullName>
    </recommendedName>
</protein>
<keyword evidence="4" id="KW-1185">Reference proteome</keyword>
<evidence type="ECO:0000313" key="4">
    <source>
        <dbReference type="Proteomes" id="UP000192257"/>
    </source>
</evidence>
<dbReference type="SUPFAM" id="SSF54695">
    <property type="entry name" value="POZ domain"/>
    <property type="match status" value="1"/>
</dbReference>
<gene>
    <name evidence="3" type="ORF">TM35_000112740</name>
</gene>
<dbReference type="SMART" id="SM00225">
    <property type="entry name" value="BTB"/>
    <property type="match status" value="1"/>
</dbReference>
<comment type="caution">
    <text evidence="3">The sequence shown here is derived from an EMBL/GenBank/DDBJ whole genome shotgun (WGS) entry which is preliminary data.</text>
</comment>
<accession>A0A1X0P010</accession>
<name>A0A1X0P010_9TRYP</name>
<evidence type="ECO:0000256" key="1">
    <source>
        <dbReference type="SAM" id="MobiDB-lite"/>
    </source>
</evidence>
<evidence type="ECO:0000259" key="2">
    <source>
        <dbReference type="SMART" id="SM00225"/>
    </source>
</evidence>
<dbReference type="GeneID" id="39984763"/>
<organism evidence="3 4">
    <name type="scientific">Trypanosoma theileri</name>
    <dbReference type="NCBI Taxonomy" id="67003"/>
    <lineage>
        <taxon>Eukaryota</taxon>
        <taxon>Discoba</taxon>
        <taxon>Euglenozoa</taxon>
        <taxon>Kinetoplastea</taxon>
        <taxon>Metakinetoplastina</taxon>
        <taxon>Trypanosomatida</taxon>
        <taxon>Trypanosomatidae</taxon>
        <taxon>Trypanosoma</taxon>
    </lineage>
</organism>
<dbReference type="InterPro" id="IPR011333">
    <property type="entry name" value="SKP1/BTB/POZ_sf"/>
</dbReference>
<feature type="compositionally biased region" description="Basic and acidic residues" evidence="1">
    <location>
        <begin position="16"/>
        <end position="37"/>
    </location>
</feature>
<dbReference type="PANTHER" id="PTHR14499">
    <property type="entry name" value="POTASSIUM CHANNEL TETRAMERIZATION DOMAIN-CONTAINING"/>
    <property type="match status" value="1"/>
</dbReference>
<evidence type="ECO:0000313" key="3">
    <source>
        <dbReference type="EMBL" id="ORC89740.1"/>
    </source>
</evidence>